<feature type="compositionally biased region" description="Polar residues" evidence="2">
    <location>
        <begin position="180"/>
        <end position="205"/>
    </location>
</feature>
<feature type="domain" description="CcmS related" evidence="3">
    <location>
        <begin position="432"/>
        <end position="560"/>
    </location>
</feature>
<evidence type="ECO:0000256" key="1">
    <source>
        <dbReference type="SAM" id="Coils"/>
    </source>
</evidence>
<feature type="region of interest" description="Disordered" evidence="2">
    <location>
        <begin position="171"/>
        <end position="368"/>
    </location>
</feature>
<feature type="compositionally biased region" description="Gly residues" evidence="2">
    <location>
        <begin position="315"/>
        <end position="329"/>
    </location>
</feature>
<feature type="compositionally biased region" description="Low complexity" evidence="2">
    <location>
        <begin position="47"/>
        <end position="59"/>
    </location>
</feature>
<sequence length="1206" mass="133582">MARSRRNAVSTNAAWSAAQPPAAAAPDDDGWGPVADEGSDMWGGGSAASAAGGADMDWGMPGGAAVGGWDQPASAWTPASAKESGDKRGGSAFSAGGWDEPQPSGWPGPAPPPAPPPPPMSAPSLAGRPSGPSGAWKNWGNEARGLPKVITATSSVPPSAASAAPFLTAAAPRSRPVLSPEQQSQRLQSLLTHPTQTKAVPLQSQPGPPADRQQQAAMHQQAVAALQQHMEQQRRLQTMPQQARAQPPAQPAMHRQGYPSQGHRAPPMQQADSWGSNGSGAGGWNSNWPQPIPEEEEGEEEEEYDEYDEEEYGNDGYGYGGGEDGGGYGQRVRFSPAVSYHTEPPTARGPRPYRTPMSAPPPPPPPPAAAAAFTPSAYPQAIHPSFWTDEKASKTMDMATGRHTTVFELASPRNGLGENAFIESRGQALMHAQRAFFSRSRPAKERIYWAFNPNKDDRVASLLRWVQAMSNGLATIGLQKFLQTGERGALITNADYRVGTPAQPAFDWINMAQLQLTLDRILQESVALYDPSMQVIVFVFLLSNSGNSMAVWRRKLPVPESLRQAYEQDIMAAKENLEQDYPVYVEELPPKPEEKPKKKRNLLSKLNLFYNVRLWIILGSLVFDAYRQVWLSSTLMFGVSFAQDKAFTCQKVRHLLPYALVRKRLALLHDQVAKAATADALMRRDIRNLVTENTLMRGELAKTLGERGAGLQDIRKQLQLLEEHHRAGLEGVEDIKEQVRQGEIAIFRSLSLRVIGRHPRARVGSECLSTSPPSISPTPVGFQIDAYGPTEPVNAPRGTHTPYLTLLCLGTIALAPYVLARRRLVSLQTEVAALRIEREETLRRNMRWRALLASAQRTEHRKVIALLEETKSCVEKLREETEDDRSTRADAEARVQGELRGMRRMLERLEADGMQRDHMRAEWEKLRRNDLRHLLQDNQRIRAHLGAVKNVGASLADVAAFMHEVELQQGYTPRKDDGRGIERMRQVAKRLQEIPDVERGFTASFWVCSSFLPSIFSGLSMRSHISTLCRDRRTARVHDLVFPVWHQELLHQVDIDLAPPSVFSIVHISASPREEREMVDENGGPLVLRCDLDKMAAIAKEVVREHRRCATRELVQSKDGEVRVQRHEQSVERFVEVGSHRQRGAHDAVLERGVDEVVFRLEYAARVELVDVGSGKRVCEYGSDGLVVDVREEVQQVAQALAWRVH</sequence>
<feature type="region of interest" description="Disordered" evidence="2">
    <location>
        <begin position="1"/>
        <end position="141"/>
    </location>
</feature>
<accession>A0A8H7PAQ4</accession>
<evidence type="ECO:0000313" key="5">
    <source>
        <dbReference type="Proteomes" id="UP000639403"/>
    </source>
</evidence>
<dbReference type="Proteomes" id="UP000639403">
    <property type="component" value="Unassembled WGS sequence"/>
</dbReference>
<evidence type="ECO:0000256" key="2">
    <source>
        <dbReference type="SAM" id="MobiDB-lite"/>
    </source>
</evidence>
<feature type="compositionally biased region" description="Pro residues" evidence="2">
    <location>
        <begin position="358"/>
        <end position="368"/>
    </location>
</feature>
<reference evidence="4" key="2">
    <citation type="journal article" name="Front. Microbiol.">
        <title>Degradative Capacity of Two Strains of Rhodonia placenta: From Phenotype to Genotype.</title>
        <authorList>
            <person name="Kolle M."/>
            <person name="Horta M.A.C."/>
            <person name="Nowrousian M."/>
            <person name="Ohm R.A."/>
            <person name="Benz J.P."/>
            <person name="Pilgard A."/>
        </authorList>
    </citation>
    <scope>NUCLEOTIDE SEQUENCE</scope>
    <source>
        <strain evidence="4">FPRL280</strain>
    </source>
</reference>
<gene>
    <name evidence="4" type="ORF">IEO21_00793</name>
</gene>
<reference evidence="4" key="1">
    <citation type="submission" date="2020-11" db="EMBL/GenBank/DDBJ databases">
        <authorList>
            <person name="Koelle M."/>
            <person name="Horta M.A.C."/>
            <person name="Nowrousian M."/>
            <person name="Ohm R.A."/>
            <person name="Benz P."/>
            <person name="Pilgard A."/>
        </authorList>
    </citation>
    <scope>NUCLEOTIDE SEQUENCE</scope>
    <source>
        <strain evidence="4">FPRL280</strain>
    </source>
</reference>
<feature type="compositionally biased region" description="Pro residues" evidence="2">
    <location>
        <begin position="104"/>
        <end position="121"/>
    </location>
</feature>
<dbReference type="Pfam" id="PF26617">
    <property type="entry name" value="CcmS-like"/>
    <property type="match status" value="1"/>
</dbReference>
<proteinExistence type="predicted"/>
<comment type="caution">
    <text evidence="4">The sequence shown here is derived from an EMBL/GenBank/DDBJ whole genome shotgun (WGS) entry which is preliminary data.</text>
</comment>
<feature type="compositionally biased region" description="Low complexity" evidence="2">
    <location>
        <begin position="210"/>
        <end position="228"/>
    </location>
</feature>
<feature type="coiled-coil region" evidence="1">
    <location>
        <begin position="824"/>
        <end position="912"/>
    </location>
</feature>
<dbReference type="AlphaFoldDB" id="A0A8H7PAQ4"/>
<keyword evidence="1" id="KW-0175">Coiled coil</keyword>
<organism evidence="4 5">
    <name type="scientific">Rhodonia placenta</name>
    <dbReference type="NCBI Taxonomy" id="104341"/>
    <lineage>
        <taxon>Eukaryota</taxon>
        <taxon>Fungi</taxon>
        <taxon>Dikarya</taxon>
        <taxon>Basidiomycota</taxon>
        <taxon>Agaricomycotina</taxon>
        <taxon>Agaricomycetes</taxon>
        <taxon>Polyporales</taxon>
        <taxon>Adustoporiaceae</taxon>
        <taxon>Rhodonia</taxon>
    </lineage>
</organism>
<evidence type="ECO:0000259" key="3">
    <source>
        <dbReference type="Pfam" id="PF26617"/>
    </source>
</evidence>
<protein>
    <recommendedName>
        <fullName evidence="3">CcmS related domain-containing protein</fullName>
    </recommendedName>
</protein>
<feature type="compositionally biased region" description="Acidic residues" evidence="2">
    <location>
        <begin position="293"/>
        <end position="313"/>
    </location>
</feature>
<evidence type="ECO:0000313" key="4">
    <source>
        <dbReference type="EMBL" id="KAF9821185.1"/>
    </source>
</evidence>
<dbReference type="InterPro" id="IPR058258">
    <property type="entry name" value="CcmS-like"/>
</dbReference>
<name>A0A8H7PAQ4_9APHY</name>
<dbReference type="EMBL" id="JADOXO010000005">
    <property type="protein sequence ID" value="KAF9821185.1"/>
    <property type="molecule type" value="Genomic_DNA"/>
</dbReference>
<feature type="compositionally biased region" description="Low complexity" evidence="2">
    <location>
        <begin position="13"/>
        <end position="36"/>
    </location>
</feature>